<dbReference type="Proteomes" id="UP000520767">
    <property type="component" value="Unassembled WGS sequence"/>
</dbReference>
<gene>
    <name evidence="1" type="ORF">FHR82_004474</name>
</gene>
<keyword evidence="2" id="KW-1185">Reference proteome</keyword>
<dbReference type="InterPro" id="IPR001646">
    <property type="entry name" value="5peptide_repeat"/>
</dbReference>
<evidence type="ECO:0000313" key="1">
    <source>
        <dbReference type="EMBL" id="MBB4908232.1"/>
    </source>
</evidence>
<dbReference type="PANTHER" id="PTHR14136:SF17">
    <property type="entry name" value="BTB_POZ DOMAIN-CONTAINING PROTEIN KCTD9"/>
    <property type="match status" value="1"/>
</dbReference>
<protein>
    <recommendedName>
        <fullName evidence="3">Pentapeptide repeat protein</fullName>
    </recommendedName>
</protein>
<proteinExistence type="predicted"/>
<accession>A0A7W7VFE5</accession>
<evidence type="ECO:0008006" key="3">
    <source>
        <dbReference type="Google" id="ProtNLM"/>
    </source>
</evidence>
<dbReference type="EMBL" id="JACHJQ010000004">
    <property type="protein sequence ID" value="MBB4908232.1"/>
    <property type="molecule type" value="Genomic_DNA"/>
</dbReference>
<sequence length="268" mass="28719">MLSLLTAMVAVAVSHFSNQAAQRGSDIAESGLHEDRFNNAVQNLGNPDSVEVRLGGVYQLASLIHDVPRYHAPALKQLASLVRNHAPLLKCGDANWEVPNDVQGALSVIGNNNRPPAKSSMRFSSDLSRTCLRGANMAQMNFERANLHQANLSHALLNGSTLAGVYAFGADFSGAMMMKSDLTCSILTTAKIRNSMLLGAKLLGADMIAVDLTESLTEQADMSYAQVDGAIISSQQINMLAKPLGPPQPYCLPPDQYFPIIPGLEAEQ</sequence>
<evidence type="ECO:0000313" key="2">
    <source>
        <dbReference type="Proteomes" id="UP000520767"/>
    </source>
</evidence>
<dbReference type="Gene3D" id="2.160.20.80">
    <property type="entry name" value="E3 ubiquitin-protein ligase SopA"/>
    <property type="match status" value="1"/>
</dbReference>
<organism evidence="1 2">
    <name type="scientific">Actinophytocola algeriensis</name>
    <dbReference type="NCBI Taxonomy" id="1768010"/>
    <lineage>
        <taxon>Bacteria</taxon>
        <taxon>Bacillati</taxon>
        <taxon>Actinomycetota</taxon>
        <taxon>Actinomycetes</taxon>
        <taxon>Pseudonocardiales</taxon>
        <taxon>Pseudonocardiaceae</taxon>
    </lineage>
</organism>
<name>A0A7W7VFE5_9PSEU</name>
<dbReference type="PANTHER" id="PTHR14136">
    <property type="entry name" value="BTB_POZ DOMAIN-CONTAINING PROTEIN KCTD9"/>
    <property type="match status" value="1"/>
</dbReference>
<dbReference type="AlphaFoldDB" id="A0A7W7VFE5"/>
<reference evidence="1 2" key="1">
    <citation type="submission" date="2020-08" db="EMBL/GenBank/DDBJ databases">
        <title>Genomic Encyclopedia of Type Strains, Phase III (KMG-III): the genomes of soil and plant-associated and newly described type strains.</title>
        <authorList>
            <person name="Whitman W."/>
        </authorList>
    </citation>
    <scope>NUCLEOTIDE SEQUENCE [LARGE SCALE GENOMIC DNA]</scope>
    <source>
        <strain evidence="1 2">CECT 8960</strain>
    </source>
</reference>
<dbReference type="InterPro" id="IPR051082">
    <property type="entry name" value="Pentapeptide-BTB/POZ_domain"/>
</dbReference>
<dbReference type="Pfam" id="PF00805">
    <property type="entry name" value="Pentapeptide"/>
    <property type="match status" value="1"/>
</dbReference>
<dbReference type="RefSeq" id="WP_184812325.1">
    <property type="nucleotide sequence ID" value="NZ_JACHJQ010000004.1"/>
</dbReference>
<dbReference type="SUPFAM" id="SSF141571">
    <property type="entry name" value="Pentapeptide repeat-like"/>
    <property type="match status" value="1"/>
</dbReference>
<comment type="caution">
    <text evidence="1">The sequence shown here is derived from an EMBL/GenBank/DDBJ whole genome shotgun (WGS) entry which is preliminary data.</text>
</comment>